<feature type="non-terminal residue" evidence="2">
    <location>
        <position position="1"/>
    </location>
</feature>
<feature type="non-terminal residue" evidence="2">
    <location>
        <position position="390"/>
    </location>
</feature>
<organism evidence="2 3">
    <name type="scientific">Hebeloma cylindrosporum</name>
    <dbReference type="NCBI Taxonomy" id="76867"/>
    <lineage>
        <taxon>Eukaryota</taxon>
        <taxon>Fungi</taxon>
        <taxon>Dikarya</taxon>
        <taxon>Basidiomycota</taxon>
        <taxon>Agaricomycotina</taxon>
        <taxon>Agaricomycetes</taxon>
        <taxon>Agaricomycetidae</taxon>
        <taxon>Agaricales</taxon>
        <taxon>Agaricineae</taxon>
        <taxon>Hymenogastraceae</taxon>
        <taxon>Hebeloma</taxon>
    </lineage>
</organism>
<evidence type="ECO:0000313" key="3">
    <source>
        <dbReference type="Proteomes" id="UP000053424"/>
    </source>
</evidence>
<dbReference type="STRING" id="686832.A0A0C3C8I3"/>
<dbReference type="EMBL" id="KN831782">
    <property type="protein sequence ID" value="KIM40534.1"/>
    <property type="molecule type" value="Genomic_DNA"/>
</dbReference>
<dbReference type="Proteomes" id="UP000053424">
    <property type="component" value="Unassembled WGS sequence"/>
</dbReference>
<accession>A0A0C3C8I3</accession>
<proteinExistence type="predicted"/>
<dbReference type="AlphaFoldDB" id="A0A0C3C8I3"/>
<dbReference type="HOGENOM" id="CLU_026455_1_0_1"/>
<keyword evidence="3" id="KW-1185">Reference proteome</keyword>
<reference evidence="2 3" key="1">
    <citation type="submission" date="2014-04" db="EMBL/GenBank/DDBJ databases">
        <authorList>
            <consortium name="DOE Joint Genome Institute"/>
            <person name="Kuo A."/>
            <person name="Gay G."/>
            <person name="Dore J."/>
            <person name="Kohler A."/>
            <person name="Nagy L.G."/>
            <person name="Floudas D."/>
            <person name="Copeland A."/>
            <person name="Barry K.W."/>
            <person name="Cichocki N."/>
            <person name="Veneault-Fourrey C."/>
            <person name="LaButti K."/>
            <person name="Lindquist E.A."/>
            <person name="Lipzen A."/>
            <person name="Lundell T."/>
            <person name="Morin E."/>
            <person name="Murat C."/>
            <person name="Sun H."/>
            <person name="Tunlid A."/>
            <person name="Henrissat B."/>
            <person name="Grigoriev I.V."/>
            <person name="Hibbett D.S."/>
            <person name="Martin F."/>
            <person name="Nordberg H.P."/>
            <person name="Cantor M.N."/>
            <person name="Hua S.X."/>
        </authorList>
    </citation>
    <scope>NUCLEOTIDE SEQUENCE [LARGE SCALE GENOMIC DNA]</scope>
    <source>
        <strain evidence="3">h7</strain>
    </source>
</reference>
<keyword evidence="1" id="KW-1133">Transmembrane helix</keyword>
<reference evidence="3" key="2">
    <citation type="submission" date="2015-01" db="EMBL/GenBank/DDBJ databases">
        <title>Evolutionary Origins and Diversification of the Mycorrhizal Mutualists.</title>
        <authorList>
            <consortium name="DOE Joint Genome Institute"/>
            <consortium name="Mycorrhizal Genomics Consortium"/>
            <person name="Kohler A."/>
            <person name="Kuo A."/>
            <person name="Nagy L.G."/>
            <person name="Floudas D."/>
            <person name="Copeland A."/>
            <person name="Barry K.W."/>
            <person name="Cichocki N."/>
            <person name="Veneault-Fourrey C."/>
            <person name="LaButti K."/>
            <person name="Lindquist E.A."/>
            <person name="Lipzen A."/>
            <person name="Lundell T."/>
            <person name="Morin E."/>
            <person name="Murat C."/>
            <person name="Riley R."/>
            <person name="Ohm R."/>
            <person name="Sun H."/>
            <person name="Tunlid A."/>
            <person name="Henrissat B."/>
            <person name="Grigoriev I.V."/>
            <person name="Hibbett D.S."/>
            <person name="Martin F."/>
        </authorList>
    </citation>
    <scope>NUCLEOTIDE SEQUENCE [LARGE SCALE GENOMIC DNA]</scope>
    <source>
        <strain evidence="3">h7</strain>
    </source>
</reference>
<gene>
    <name evidence="2" type="ORF">M413DRAFT_44933</name>
</gene>
<evidence type="ECO:0000256" key="1">
    <source>
        <dbReference type="SAM" id="Phobius"/>
    </source>
</evidence>
<protein>
    <submittedName>
        <fullName evidence="2">Uncharacterized protein</fullName>
    </submittedName>
</protein>
<feature type="transmembrane region" description="Helical" evidence="1">
    <location>
        <begin position="36"/>
        <end position="56"/>
    </location>
</feature>
<evidence type="ECO:0000313" key="2">
    <source>
        <dbReference type="EMBL" id="KIM40534.1"/>
    </source>
</evidence>
<keyword evidence="1" id="KW-0472">Membrane</keyword>
<dbReference type="OrthoDB" id="4179406at2759"/>
<sequence length="390" mass="43632">RQPTVVRDAMVQGALDGTIFTGRYALDVFGTAIHLLRWPISIFLFLWLLSVMVGYISQTVRHAFQPLCIVPGISSSPMCRVSSDLNNNTPKFVPQWADYPKLVEVQSKTFEQLLEESVGGSALSLEIKKAEMATSDLVTRVRISDLKAKDRLAESLGEFLEDARKTGQGLHKLTSKVGGAVDSIMAVNDYALQSIESARANEPSPWSPRALAIWKPARLSTKEVVRKTFEEAMSVLSANMERLILEAEYSLHNLKSLEDKLGTLHEVVSREDSSISSARTELLAELWTILGGNKKEMRNFDHHLNLLKGLSIYRRQALIHVVAALETLRAMSEDMADMRERVAAPDLVGSKVPVEVHMKSIRMGLERLKEGRIRAKRLEEDAVRRVLSME</sequence>
<keyword evidence="1" id="KW-0812">Transmembrane</keyword>
<name>A0A0C3C8I3_HEBCY</name>